<name>A0AA38TUL8_9ASTR</name>
<evidence type="ECO:0000256" key="1">
    <source>
        <dbReference type="SAM" id="MobiDB-lite"/>
    </source>
</evidence>
<evidence type="ECO:0000313" key="4">
    <source>
        <dbReference type="Proteomes" id="UP001172457"/>
    </source>
</evidence>
<feature type="domain" description="Myb-like" evidence="2">
    <location>
        <begin position="246"/>
        <end position="294"/>
    </location>
</feature>
<dbReference type="CDD" id="cd00167">
    <property type="entry name" value="SANT"/>
    <property type="match status" value="1"/>
</dbReference>
<dbReference type="SUPFAM" id="SSF46689">
    <property type="entry name" value="Homeodomain-like"/>
    <property type="match status" value="1"/>
</dbReference>
<feature type="region of interest" description="Disordered" evidence="1">
    <location>
        <begin position="303"/>
        <end position="325"/>
    </location>
</feature>
<dbReference type="PROSITE" id="PS50090">
    <property type="entry name" value="MYB_LIKE"/>
    <property type="match status" value="1"/>
</dbReference>
<feature type="region of interest" description="Disordered" evidence="1">
    <location>
        <begin position="84"/>
        <end position="113"/>
    </location>
</feature>
<comment type="caution">
    <text evidence="3">The sequence shown here is derived from an EMBL/GenBank/DDBJ whole genome shotgun (WGS) entry which is preliminary data.</text>
</comment>
<evidence type="ECO:0000259" key="2">
    <source>
        <dbReference type="PROSITE" id="PS50090"/>
    </source>
</evidence>
<dbReference type="Gene3D" id="1.10.10.60">
    <property type="entry name" value="Homeodomain-like"/>
    <property type="match status" value="1"/>
</dbReference>
<sequence length="467" mass="52349">MVQKRQLAEKEYDVSAKHLKLEHSCELVPSLQFTKEEVPYQSDKDEGCFFKPNIGVDSGFISGKFTDVPAKDVDYTLAGSLSTSSLTSGMTSEDDVRSEYPLQTPDHSPLKPRTLTQREDAYSCLLGHPPLKEVPVGPNYQADIPEWRGYDAQYASQTSQTNTISYYNDELKFMGSCVISMPEDPAIHGDDTVGKGRSDCYCKNPGSVGCTQQHIKEGMEILKGSIGDEKLAELGFGNMGELVAQKWTEDDEQLFHEVVYSNPVSLGRNFWHHLAEAFPSRTNQEIVSYYFNVFMLRRRAEQNRRDPMNVDSDDDEWHGSERSEEDYSCQDEIHVYDSYEHGNGIDVGIPCNRMESINLSELQSRKSHNSSSIDSTSQPCGEGDCDLQYDSCTSSDTAGAPCVVDSGKLWANHEFIFEPSDSKAWDVGYFSCSRTKTDFLPTGSMIEEVFGVGSWNFEVTEDDKNSN</sequence>
<dbReference type="AlphaFoldDB" id="A0AA38TUL8"/>
<dbReference type="PANTHER" id="PTHR46872">
    <property type="entry name" value="DNA BINDING PROTEIN"/>
    <property type="match status" value="1"/>
</dbReference>
<accession>A0AA38TUL8</accession>
<keyword evidence="4" id="KW-1185">Reference proteome</keyword>
<dbReference type="EMBL" id="JARYMX010000001">
    <property type="protein sequence ID" value="KAJ9567343.1"/>
    <property type="molecule type" value="Genomic_DNA"/>
</dbReference>
<dbReference type="SMART" id="SM00717">
    <property type="entry name" value="SANT"/>
    <property type="match status" value="1"/>
</dbReference>
<proteinExistence type="predicted"/>
<dbReference type="InterPro" id="IPR009057">
    <property type="entry name" value="Homeodomain-like_sf"/>
</dbReference>
<evidence type="ECO:0000313" key="3">
    <source>
        <dbReference type="EMBL" id="KAJ9567343.1"/>
    </source>
</evidence>
<organism evidence="3 4">
    <name type="scientific">Centaurea solstitialis</name>
    <name type="common">yellow star-thistle</name>
    <dbReference type="NCBI Taxonomy" id="347529"/>
    <lineage>
        <taxon>Eukaryota</taxon>
        <taxon>Viridiplantae</taxon>
        <taxon>Streptophyta</taxon>
        <taxon>Embryophyta</taxon>
        <taxon>Tracheophyta</taxon>
        <taxon>Spermatophyta</taxon>
        <taxon>Magnoliopsida</taxon>
        <taxon>eudicotyledons</taxon>
        <taxon>Gunneridae</taxon>
        <taxon>Pentapetalae</taxon>
        <taxon>asterids</taxon>
        <taxon>campanulids</taxon>
        <taxon>Asterales</taxon>
        <taxon>Asteraceae</taxon>
        <taxon>Carduoideae</taxon>
        <taxon>Cardueae</taxon>
        <taxon>Centaureinae</taxon>
        <taxon>Centaurea</taxon>
    </lineage>
</organism>
<gene>
    <name evidence="3" type="ORF">OSB04_003309</name>
</gene>
<reference evidence="3" key="1">
    <citation type="submission" date="2023-03" db="EMBL/GenBank/DDBJ databases">
        <title>Chromosome-scale reference genome and RAD-based genetic map of yellow starthistle (Centaurea solstitialis) reveal putative structural variation and QTLs associated with invader traits.</title>
        <authorList>
            <person name="Reatini B."/>
            <person name="Cang F.A."/>
            <person name="Jiang Q."/>
            <person name="Mckibben M.T.W."/>
            <person name="Barker M.S."/>
            <person name="Rieseberg L.H."/>
            <person name="Dlugosch K.M."/>
        </authorList>
    </citation>
    <scope>NUCLEOTIDE SEQUENCE</scope>
    <source>
        <strain evidence="3">CAN-66</strain>
        <tissue evidence="3">Leaf</tissue>
    </source>
</reference>
<dbReference type="InterPro" id="IPR001005">
    <property type="entry name" value="SANT/Myb"/>
</dbReference>
<protein>
    <recommendedName>
        <fullName evidence="2">Myb-like domain-containing protein</fullName>
    </recommendedName>
</protein>
<dbReference type="Proteomes" id="UP001172457">
    <property type="component" value="Chromosome 1"/>
</dbReference>
<dbReference type="PANTHER" id="PTHR46872:SF10">
    <property type="entry name" value="MYB-LIKE DOMAIN-CONTAINING PROTEIN"/>
    <property type="match status" value="1"/>
</dbReference>